<organism evidence="1">
    <name type="scientific">marine metagenome</name>
    <dbReference type="NCBI Taxonomy" id="408172"/>
    <lineage>
        <taxon>unclassified sequences</taxon>
        <taxon>metagenomes</taxon>
        <taxon>ecological metagenomes</taxon>
    </lineage>
</organism>
<gene>
    <name evidence="1" type="ORF">METZ01_LOCUS341265</name>
</gene>
<feature type="non-terminal residue" evidence="1">
    <location>
        <position position="1"/>
    </location>
</feature>
<name>A0A382QVR4_9ZZZZ</name>
<accession>A0A382QVR4</accession>
<sequence>VELVGRKPRQVARLFSFWLRATALKKGQILGTVSFRLRIFAAQVRIFLRGPSAVGTLYRSFRRVRSKTI</sequence>
<proteinExistence type="predicted"/>
<protein>
    <submittedName>
        <fullName evidence="1">Uncharacterized protein</fullName>
    </submittedName>
</protein>
<evidence type="ECO:0000313" key="1">
    <source>
        <dbReference type="EMBL" id="SVC88411.1"/>
    </source>
</evidence>
<dbReference type="AlphaFoldDB" id="A0A382QVR4"/>
<reference evidence="1" key="1">
    <citation type="submission" date="2018-05" db="EMBL/GenBank/DDBJ databases">
        <authorList>
            <person name="Lanie J.A."/>
            <person name="Ng W.-L."/>
            <person name="Kazmierczak K.M."/>
            <person name="Andrzejewski T.M."/>
            <person name="Davidsen T.M."/>
            <person name="Wayne K.J."/>
            <person name="Tettelin H."/>
            <person name="Glass J.I."/>
            <person name="Rusch D."/>
            <person name="Podicherti R."/>
            <person name="Tsui H.-C.T."/>
            <person name="Winkler M.E."/>
        </authorList>
    </citation>
    <scope>NUCLEOTIDE SEQUENCE</scope>
</reference>
<dbReference type="EMBL" id="UINC01116570">
    <property type="protein sequence ID" value="SVC88411.1"/>
    <property type="molecule type" value="Genomic_DNA"/>
</dbReference>